<evidence type="ECO:0000313" key="4">
    <source>
        <dbReference type="Proteomes" id="UP000294887"/>
    </source>
</evidence>
<dbReference type="Gene3D" id="3.30.70.1440">
    <property type="entry name" value="Multidrug efflux transporter AcrB pore domain"/>
    <property type="match status" value="1"/>
</dbReference>
<keyword evidence="2" id="KW-0472">Membrane</keyword>
<dbReference type="Pfam" id="PF00873">
    <property type="entry name" value="ACR_tran"/>
    <property type="match status" value="2"/>
</dbReference>
<proteinExistence type="predicted"/>
<dbReference type="GO" id="GO:0005886">
    <property type="term" value="C:plasma membrane"/>
    <property type="evidence" value="ECO:0007669"/>
    <property type="project" value="TreeGrafter"/>
</dbReference>
<dbReference type="InterPro" id="IPR001036">
    <property type="entry name" value="Acrflvin-R"/>
</dbReference>
<feature type="transmembrane region" description="Helical" evidence="2">
    <location>
        <begin position="459"/>
        <end position="479"/>
    </location>
</feature>
<keyword evidence="2" id="KW-0812">Transmembrane</keyword>
<dbReference type="RefSeq" id="WP_131904598.1">
    <property type="nucleotide sequence ID" value="NZ_BAAAFU010000008.1"/>
</dbReference>
<feature type="transmembrane region" description="Helical" evidence="2">
    <location>
        <begin position="894"/>
        <end position="912"/>
    </location>
</feature>
<keyword evidence="4" id="KW-1185">Reference proteome</keyword>
<dbReference type="InterPro" id="IPR027463">
    <property type="entry name" value="AcrB_DN_DC_subdom"/>
</dbReference>
<dbReference type="GO" id="GO:0042910">
    <property type="term" value="F:xenobiotic transmembrane transporter activity"/>
    <property type="evidence" value="ECO:0007669"/>
    <property type="project" value="TreeGrafter"/>
</dbReference>
<dbReference type="PRINTS" id="PR00702">
    <property type="entry name" value="ACRIFLAVINRP"/>
</dbReference>
<accession>A0A4R1F8C3</accession>
<dbReference type="Gene3D" id="3.30.70.1320">
    <property type="entry name" value="Multidrug efflux transporter AcrB pore domain like"/>
    <property type="match status" value="1"/>
</dbReference>
<sequence length="1066" mass="117951">MYSRLIQNHVLANLTFVLVLIIGFLSYKEMPRQQDPTINFNWITIITALPGASASDVEKRVTDVLEDSINGISDMNFVSSNSRENISSILVRFEDIPERRYDKRLADLRRELQNVQNELPEEALDSQILEITSGNAFPAALVAVVSDADDERLRKRAQTVSDSIEQMTGVDRVDSVALDDPELQINFIPEALESLQLTPGKLADSLKLWFQDVSAGTTSIGKQSWLVRIVGKNSDPSEVAQFPIPGLNGEVPLSRVAVVQRARKKASQEVSIDGKPAVLLSVMKQDNTNVIQLVDQLNQWVDEQNNITENTGIQLQMVDDQTLPTKQAINIMQSNALIGLLLVLIVAWLFLGTRIALLTAIGIPFILAATFWVLAANGETLNITVLLGVVIVLGMLVDDAVVVVESIYYRLQRGMNSLDAATGAMKEVALPVTTAVLTTIAAFLPLMLLPGILGKFMRVIPMVVTIALIISLIEAFWMLPSHVHGARINFAKPSRIQRWRESFIHWIQLKYSKVLIRALRWPKMTLLTIFLAFATAIGALSAGMIRVDFFASDTLRIFYVNVEMPTSTPLDETLSTTLKVEAAIKKHLKGATKDIKENPDTVRDARSVASYAGLMFTETEPMYGDQYGQIVVSLLPMDQGSRDVDTIINEMREDVTSVVGANNISFLKLQGGPPSSKPISVKVRGDDYQTIKQASDKLREILEGIKGIKDINDDASRGRMELTLKMNHDAVRRSGINPMDITRTVRLLVDGEVVAEMQDKGEKLQIRVKADSTKSNDIGELLRFRMPTPSGSNIPLNQLMTQERGVSLGNIRHYNFRRAITLEADIDKPKGKEDFMACRLRPALYGEERDYSQCELDTVTANKLMLDGWEKYRKDFPSIDLDFSGQLDDIKDSINSIAKLFLIGIGLMYLILGTQFKSYFQPFIILATVPLAFTGVILGLLVTQNPLSLYTLYGVVALAGIAVNAAIVLISAANDRIYAGMSAVHATIYASRRRVIPIMITTLTTIAGLMSLAVGLGGQSLIWGPVATSIVWGVGFSSLLTLFAIPTLYLAGMRRKERKRRKQLKD</sequence>
<dbReference type="PANTHER" id="PTHR32063">
    <property type="match status" value="1"/>
</dbReference>
<feature type="transmembrane region" description="Helical" evidence="2">
    <location>
        <begin position="924"/>
        <end position="944"/>
    </location>
</feature>
<dbReference type="Gene3D" id="1.20.1640.10">
    <property type="entry name" value="Multidrug efflux transporter AcrB transmembrane domain"/>
    <property type="match status" value="2"/>
</dbReference>
<dbReference type="SUPFAM" id="SSF82714">
    <property type="entry name" value="Multidrug efflux transporter AcrB TolC docking domain, DN and DC subdomains"/>
    <property type="match status" value="2"/>
</dbReference>
<dbReference type="Gene3D" id="3.30.2090.10">
    <property type="entry name" value="Multidrug efflux transporter AcrB TolC docking domain, DN and DC subdomains"/>
    <property type="match status" value="2"/>
</dbReference>
<keyword evidence="2" id="KW-1133">Transmembrane helix</keyword>
<name>A0A4R1F8C3_9GAMM</name>
<feature type="transmembrane region" description="Helical" evidence="2">
    <location>
        <begin position="381"/>
        <end position="408"/>
    </location>
</feature>
<protein>
    <submittedName>
        <fullName evidence="3">Multidrug efflux pump subunit AcrB</fullName>
    </submittedName>
</protein>
<feature type="transmembrane region" description="Helical" evidence="2">
    <location>
        <begin position="331"/>
        <end position="351"/>
    </location>
</feature>
<dbReference type="SUPFAM" id="SSF82866">
    <property type="entry name" value="Multidrug efflux transporter AcrB transmembrane domain"/>
    <property type="match status" value="2"/>
</dbReference>
<dbReference type="OrthoDB" id="5287122at2"/>
<evidence type="ECO:0000256" key="2">
    <source>
        <dbReference type="SAM" id="Phobius"/>
    </source>
</evidence>
<dbReference type="AlphaFoldDB" id="A0A4R1F8C3"/>
<gene>
    <name evidence="3" type="ORF">EV695_0789</name>
</gene>
<evidence type="ECO:0000256" key="1">
    <source>
        <dbReference type="SAM" id="Coils"/>
    </source>
</evidence>
<feature type="transmembrane region" description="Helical" evidence="2">
    <location>
        <begin position="1030"/>
        <end position="1052"/>
    </location>
</feature>
<keyword evidence="1" id="KW-0175">Coiled coil</keyword>
<reference evidence="3 4" key="1">
    <citation type="submission" date="2019-03" db="EMBL/GenBank/DDBJ databases">
        <title>Genomic Encyclopedia of Type Strains, Phase IV (KMG-IV): sequencing the most valuable type-strain genomes for metagenomic binning, comparative biology and taxonomic classification.</title>
        <authorList>
            <person name="Goeker M."/>
        </authorList>
    </citation>
    <scope>NUCLEOTIDE SEQUENCE [LARGE SCALE GENOMIC DNA]</scope>
    <source>
        <strain evidence="3 4">DSM 24830</strain>
    </source>
</reference>
<dbReference type="SUPFAM" id="SSF82693">
    <property type="entry name" value="Multidrug efflux transporter AcrB pore domain, PN1, PN2, PC1 and PC2 subdomains"/>
    <property type="match status" value="2"/>
</dbReference>
<feature type="coiled-coil region" evidence="1">
    <location>
        <begin position="98"/>
        <end position="125"/>
    </location>
</feature>
<feature type="transmembrane region" description="Helical" evidence="2">
    <location>
        <begin position="526"/>
        <end position="545"/>
    </location>
</feature>
<dbReference type="Proteomes" id="UP000294887">
    <property type="component" value="Unassembled WGS sequence"/>
</dbReference>
<dbReference type="Gene3D" id="3.30.70.1430">
    <property type="entry name" value="Multidrug efflux transporter AcrB pore domain"/>
    <property type="match status" value="2"/>
</dbReference>
<dbReference type="PANTHER" id="PTHR32063:SF33">
    <property type="entry name" value="RND SUPERFAMILY EFFLUX PUMP PERMEASE COMPONENT"/>
    <property type="match status" value="1"/>
</dbReference>
<feature type="transmembrane region" description="Helical" evidence="2">
    <location>
        <begin position="428"/>
        <end position="453"/>
    </location>
</feature>
<feature type="transmembrane region" description="Helical" evidence="2">
    <location>
        <begin position="9"/>
        <end position="27"/>
    </location>
</feature>
<organism evidence="3 4">
    <name type="scientific">Cocleimonas flava</name>
    <dbReference type="NCBI Taxonomy" id="634765"/>
    <lineage>
        <taxon>Bacteria</taxon>
        <taxon>Pseudomonadati</taxon>
        <taxon>Pseudomonadota</taxon>
        <taxon>Gammaproteobacteria</taxon>
        <taxon>Thiotrichales</taxon>
        <taxon>Thiotrichaceae</taxon>
        <taxon>Cocleimonas</taxon>
    </lineage>
</organism>
<feature type="transmembrane region" description="Helical" evidence="2">
    <location>
        <begin position="950"/>
        <end position="974"/>
    </location>
</feature>
<comment type="caution">
    <text evidence="3">The sequence shown here is derived from an EMBL/GenBank/DDBJ whole genome shotgun (WGS) entry which is preliminary data.</text>
</comment>
<feature type="transmembrane region" description="Helical" evidence="2">
    <location>
        <begin position="356"/>
        <end position="375"/>
    </location>
</feature>
<evidence type="ECO:0000313" key="3">
    <source>
        <dbReference type="EMBL" id="TCJ88929.1"/>
    </source>
</evidence>
<feature type="transmembrane region" description="Helical" evidence="2">
    <location>
        <begin position="995"/>
        <end position="1018"/>
    </location>
</feature>
<dbReference type="EMBL" id="SMFQ01000002">
    <property type="protein sequence ID" value="TCJ88929.1"/>
    <property type="molecule type" value="Genomic_DNA"/>
</dbReference>